<keyword evidence="2" id="KW-0813">Transport</keyword>
<dbReference type="GO" id="GO:0022857">
    <property type="term" value="F:transmembrane transporter activity"/>
    <property type="evidence" value="ECO:0007669"/>
    <property type="project" value="InterPro"/>
</dbReference>
<dbReference type="EMBL" id="JACCKS010000010">
    <property type="protein sequence ID" value="NZA38499.1"/>
    <property type="molecule type" value="Genomic_DNA"/>
</dbReference>
<dbReference type="EMBL" id="FRBP01000009">
    <property type="protein sequence ID" value="SHL94897.1"/>
    <property type="molecule type" value="Genomic_DNA"/>
</dbReference>
<dbReference type="InterPro" id="IPR011701">
    <property type="entry name" value="MFS"/>
</dbReference>
<feature type="transmembrane region" description="Helical" evidence="7">
    <location>
        <begin position="343"/>
        <end position="363"/>
    </location>
</feature>
<dbReference type="PROSITE" id="PS50850">
    <property type="entry name" value="MFS"/>
    <property type="match status" value="1"/>
</dbReference>
<dbReference type="InterPro" id="IPR036259">
    <property type="entry name" value="MFS_trans_sf"/>
</dbReference>
<reference evidence="9 12" key="2">
    <citation type="submission" date="2020-07" db="EMBL/GenBank/DDBJ databases">
        <title>Organ Donor 1.</title>
        <authorList>
            <person name="Marsh A.J."/>
            <person name="Azcarate-Peril M.A."/>
        </authorList>
    </citation>
    <scope>NUCLEOTIDE SEQUENCE [LARGE SCALE GENOMIC DNA]</scope>
    <source>
        <strain evidence="9 12">AMC0717</strain>
    </source>
</reference>
<dbReference type="Proteomes" id="UP000184012">
    <property type="component" value="Unassembled WGS sequence"/>
</dbReference>
<evidence type="ECO:0000256" key="4">
    <source>
        <dbReference type="ARBA" id="ARBA00022692"/>
    </source>
</evidence>
<organism evidence="10 11">
    <name type="scientific">Eubacterium callanderi</name>
    <dbReference type="NCBI Taxonomy" id="53442"/>
    <lineage>
        <taxon>Bacteria</taxon>
        <taxon>Bacillati</taxon>
        <taxon>Bacillota</taxon>
        <taxon>Clostridia</taxon>
        <taxon>Eubacteriales</taxon>
        <taxon>Eubacteriaceae</taxon>
        <taxon>Eubacterium</taxon>
    </lineage>
</organism>
<evidence type="ECO:0000256" key="7">
    <source>
        <dbReference type="SAM" id="Phobius"/>
    </source>
</evidence>
<dbReference type="Pfam" id="PF07690">
    <property type="entry name" value="MFS_1"/>
    <property type="match status" value="1"/>
</dbReference>
<feature type="transmembrane region" description="Helical" evidence="7">
    <location>
        <begin position="178"/>
        <end position="203"/>
    </location>
</feature>
<keyword evidence="4 7" id="KW-0812">Transmembrane</keyword>
<evidence type="ECO:0000313" key="9">
    <source>
        <dbReference type="EMBL" id="NZA38499.1"/>
    </source>
</evidence>
<feature type="domain" description="Major facilitator superfamily (MFS) profile" evidence="8">
    <location>
        <begin position="20"/>
        <end position="410"/>
    </location>
</feature>
<feature type="transmembrane region" description="Helical" evidence="7">
    <location>
        <begin position="316"/>
        <end position="336"/>
    </location>
</feature>
<name>A0A1M7ETG6_9FIRM</name>
<evidence type="ECO:0000256" key="2">
    <source>
        <dbReference type="ARBA" id="ARBA00022448"/>
    </source>
</evidence>
<dbReference type="AlphaFoldDB" id="A0A1M7ETG6"/>
<evidence type="ECO:0000256" key="3">
    <source>
        <dbReference type="ARBA" id="ARBA00022475"/>
    </source>
</evidence>
<comment type="subcellular location">
    <subcellularLocation>
        <location evidence="1">Cell membrane</location>
        <topology evidence="1">Multi-pass membrane protein</topology>
    </subcellularLocation>
</comment>
<evidence type="ECO:0000259" key="8">
    <source>
        <dbReference type="PROSITE" id="PS50850"/>
    </source>
</evidence>
<feature type="transmembrane region" description="Helical" evidence="7">
    <location>
        <begin position="85"/>
        <end position="104"/>
    </location>
</feature>
<evidence type="ECO:0000256" key="1">
    <source>
        <dbReference type="ARBA" id="ARBA00004651"/>
    </source>
</evidence>
<dbReference type="Proteomes" id="UP000586254">
    <property type="component" value="Unassembled WGS sequence"/>
</dbReference>
<dbReference type="InterPro" id="IPR020846">
    <property type="entry name" value="MFS_dom"/>
</dbReference>
<gene>
    <name evidence="9" type="ORF">H0N91_10205</name>
    <name evidence="10" type="ORF">SAMN04515649_109143</name>
</gene>
<dbReference type="GO" id="GO:0005886">
    <property type="term" value="C:plasma membrane"/>
    <property type="evidence" value="ECO:0007669"/>
    <property type="project" value="UniProtKB-SubCell"/>
</dbReference>
<dbReference type="PANTHER" id="PTHR23517:SF3">
    <property type="entry name" value="INTEGRAL MEMBRANE TRANSPORT PROTEIN"/>
    <property type="match status" value="1"/>
</dbReference>
<feature type="transmembrane region" description="Helical" evidence="7">
    <location>
        <begin position="291"/>
        <end position="310"/>
    </location>
</feature>
<keyword evidence="6 7" id="KW-0472">Membrane</keyword>
<dbReference type="SUPFAM" id="SSF103473">
    <property type="entry name" value="MFS general substrate transporter"/>
    <property type="match status" value="1"/>
</dbReference>
<feature type="transmembrane region" description="Helical" evidence="7">
    <location>
        <begin position="154"/>
        <end position="172"/>
    </location>
</feature>
<proteinExistence type="predicted"/>
<protein>
    <submittedName>
        <fullName evidence="9">MFS transporter</fullName>
    </submittedName>
    <submittedName>
        <fullName evidence="10">Sugar phosphate permease</fullName>
    </submittedName>
</protein>
<evidence type="ECO:0000313" key="10">
    <source>
        <dbReference type="EMBL" id="SHL94897.1"/>
    </source>
</evidence>
<keyword evidence="3" id="KW-1003">Cell membrane</keyword>
<dbReference type="Gene3D" id="1.20.1250.20">
    <property type="entry name" value="MFS general substrate transporter like domains"/>
    <property type="match status" value="2"/>
</dbReference>
<reference evidence="10 11" key="1">
    <citation type="submission" date="2016-11" db="EMBL/GenBank/DDBJ databases">
        <authorList>
            <person name="Varghese N."/>
            <person name="Submissions S."/>
        </authorList>
    </citation>
    <scope>NUCLEOTIDE SEQUENCE [LARGE SCALE GENOMIC DNA]</scope>
    <source>
        <strain evidence="10 11">FD</strain>
    </source>
</reference>
<sequence length="433" mass="46251">MADLVNGRLNLSKGKRMYALLMISIASGIVFFACIGVRNLYYNQLIAALGLTNAEYGMLGSVNGIANLIFYLPSGFIADKVNTKTLLVISFLGLGGLTIWFGFFPSYICLLIIFFGYGIFSIFTFWSAMLKYVRLLGSEEEQGKMFGLSEGIKWGANALVGFAGLAIIGAFVDGVAGIRVLLFFIAGLYIAFALLILFTFPGANTATDEPVNLRRFIEVLKVPGTWLTTLIVASAYMAFAAAVAYFGPYCADIIGVSDAVASGLAITRNYVIAAVATIIGGLVADKFASRAKVLAVYFTLGIAATISIMITPTTLAFGIVTTCLATAFFCATRGISYAVMGEAGIPVSMTGVAMGIISVFAYAPESFMYTMMGSWLDADKVSGFNNIFIWIIVWSVIGLIVSLVTAKLKLGEKNNVIGSKDGMLDPKTLESIE</sequence>
<feature type="transmembrane region" description="Helical" evidence="7">
    <location>
        <begin position="383"/>
        <end position="404"/>
    </location>
</feature>
<evidence type="ECO:0000313" key="12">
    <source>
        <dbReference type="Proteomes" id="UP000586254"/>
    </source>
</evidence>
<feature type="transmembrane region" description="Helical" evidence="7">
    <location>
        <begin position="266"/>
        <end position="284"/>
    </location>
</feature>
<comment type="caution">
    <text evidence="10">The sequence shown here is derived from an EMBL/GenBank/DDBJ whole genome shotgun (WGS) entry which is preliminary data.</text>
</comment>
<feature type="transmembrane region" description="Helical" evidence="7">
    <location>
        <begin position="58"/>
        <end position="78"/>
    </location>
</feature>
<feature type="transmembrane region" description="Helical" evidence="7">
    <location>
        <begin position="224"/>
        <end position="246"/>
    </location>
</feature>
<evidence type="ECO:0000313" key="11">
    <source>
        <dbReference type="Proteomes" id="UP000184012"/>
    </source>
</evidence>
<dbReference type="RefSeq" id="WP_073383098.1">
    <property type="nucleotide sequence ID" value="NZ_CAJKZB010000003.1"/>
</dbReference>
<dbReference type="CDD" id="cd06174">
    <property type="entry name" value="MFS"/>
    <property type="match status" value="1"/>
</dbReference>
<accession>A0A1M7ETG6</accession>
<evidence type="ECO:0000256" key="5">
    <source>
        <dbReference type="ARBA" id="ARBA00022989"/>
    </source>
</evidence>
<keyword evidence="5 7" id="KW-1133">Transmembrane helix</keyword>
<dbReference type="PANTHER" id="PTHR23517">
    <property type="entry name" value="RESISTANCE PROTEIN MDTM, PUTATIVE-RELATED-RELATED"/>
    <property type="match status" value="1"/>
</dbReference>
<feature type="transmembrane region" description="Helical" evidence="7">
    <location>
        <begin position="110"/>
        <end position="133"/>
    </location>
</feature>
<evidence type="ECO:0000256" key="6">
    <source>
        <dbReference type="ARBA" id="ARBA00023136"/>
    </source>
</evidence>
<feature type="transmembrane region" description="Helical" evidence="7">
    <location>
        <begin position="18"/>
        <end position="38"/>
    </location>
</feature>
<dbReference type="InterPro" id="IPR050171">
    <property type="entry name" value="MFS_Transporters"/>
</dbReference>